<keyword evidence="1" id="KW-1133">Transmembrane helix</keyword>
<accession>A0A2S8SRM4</accession>
<feature type="transmembrane region" description="Helical" evidence="1">
    <location>
        <begin position="65"/>
        <end position="83"/>
    </location>
</feature>
<dbReference type="EMBL" id="NIGF01000012">
    <property type="protein sequence ID" value="PQV63426.1"/>
    <property type="molecule type" value="Genomic_DNA"/>
</dbReference>
<evidence type="ECO:0000313" key="3">
    <source>
        <dbReference type="Proteomes" id="UP000237684"/>
    </source>
</evidence>
<feature type="transmembrane region" description="Helical" evidence="1">
    <location>
        <begin position="6"/>
        <end position="29"/>
    </location>
</feature>
<sequence>MNINDLNQLVSGALAMGYIVAGLFFLKFWKQSRDRLFSLFSLAFFILAGQRLALALTTQNSEKTILLYVVRLLAFLLILVAVIDKNRSSPTQKNIVESDNALLP</sequence>
<proteinExistence type="predicted"/>
<dbReference type="RefSeq" id="WP_106380504.1">
    <property type="nucleotide sequence ID" value="NZ_NIGF01000012.1"/>
</dbReference>
<reference evidence="2 3" key="1">
    <citation type="journal article" date="2018" name="Syst. Appl. Microbiol.">
        <title>Abditibacterium utsteinense sp. nov., the first cultivated member of candidate phylum FBP, isolated from ice-free Antarctic soil samples.</title>
        <authorList>
            <person name="Tahon G."/>
            <person name="Tytgat B."/>
            <person name="Lebbe L."/>
            <person name="Carlier A."/>
            <person name="Willems A."/>
        </authorList>
    </citation>
    <scope>NUCLEOTIDE SEQUENCE [LARGE SCALE GENOMIC DNA]</scope>
    <source>
        <strain evidence="2 3">LMG 29911</strain>
    </source>
</reference>
<dbReference type="InParanoid" id="A0A2S8SRM4"/>
<dbReference type="AlphaFoldDB" id="A0A2S8SRM4"/>
<dbReference type="OrthoDB" id="9806559at2"/>
<keyword evidence="3" id="KW-1185">Reference proteome</keyword>
<dbReference type="InterPro" id="IPR046027">
    <property type="entry name" value="DUF5985"/>
</dbReference>
<protein>
    <submittedName>
        <fullName evidence="2">Uncharacterized protein</fullName>
    </submittedName>
</protein>
<keyword evidence="1" id="KW-0472">Membrane</keyword>
<gene>
    <name evidence="2" type="ORF">B1R32_11281</name>
</gene>
<keyword evidence="1" id="KW-0812">Transmembrane</keyword>
<feature type="transmembrane region" description="Helical" evidence="1">
    <location>
        <begin position="36"/>
        <end position="53"/>
    </location>
</feature>
<evidence type="ECO:0000256" key="1">
    <source>
        <dbReference type="SAM" id="Phobius"/>
    </source>
</evidence>
<evidence type="ECO:0000313" key="2">
    <source>
        <dbReference type="EMBL" id="PQV63426.1"/>
    </source>
</evidence>
<dbReference type="Pfam" id="PF19447">
    <property type="entry name" value="DUF5985"/>
    <property type="match status" value="1"/>
</dbReference>
<comment type="caution">
    <text evidence="2">The sequence shown here is derived from an EMBL/GenBank/DDBJ whole genome shotgun (WGS) entry which is preliminary data.</text>
</comment>
<name>A0A2S8SRM4_9BACT</name>
<dbReference type="Proteomes" id="UP000237684">
    <property type="component" value="Unassembled WGS sequence"/>
</dbReference>
<organism evidence="2 3">
    <name type="scientific">Abditibacterium utsteinense</name>
    <dbReference type="NCBI Taxonomy" id="1960156"/>
    <lineage>
        <taxon>Bacteria</taxon>
        <taxon>Pseudomonadati</taxon>
        <taxon>Abditibacteriota</taxon>
        <taxon>Abditibacteriia</taxon>
        <taxon>Abditibacteriales</taxon>
        <taxon>Abditibacteriaceae</taxon>
        <taxon>Abditibacterium</taxon>
    </lineage>
</organism>